<sequence>MISKNDKSNEYQNDWAKDTKGEYIHISNAQRGLEGYYCLGCDKEMIAAKGDLQAHHFRHYAKNIDKNKTECVVASRNYRERIAKDILHRLKELTVPAVYKYPPSQTKGVPYIIQDSTTVKAFKVKSEVSFYEDENCEINFGQNSNIQNRYLLLRPDITFFNHQNDPILLVEFVINHKIDDEKRNKLKRLGINTVQIIIPKKPEPEIEKALTSSKKIKWVFNEIEANTEYIYVPKRDSERILPIDEDQRILFEESFKCRAAQINELIRRFKKCLQSEPYRRAEHLFEQEISRVKKATKIEQSRLEEQEARITKEVQREHTEENLELAKRGGRLQSKRREFQKNKADVEERFLSATRKFKEEQEEIRRITKTELNNSGTEAEIRERFRNRNRELREVFKTISEEFERAQEEERRAIDEIARKEDEIAGKYERLEMEERNSFREQKENLRQTERGILKKEKRTIEYDINTKTREISELHHSQSTLREKFKKLEEREREKYRKLEETEREEFRQSRNRIEEKEGNIEVSIREELTRELKDPSSKLPKKLGYILEARRVGSDYKDAERQEKLYQAAREFFKKGTWKSQ</sequence>
<evidence type="ECO:0000256" key="1">
    <source>
        <dbReference type="SAM" id="Coils"/>
    </source>
</evidence>
<evidence type="ECO:0008006" key="4">
    <source>
        <dbReference type="Google" id="ProtNLM"/>
    </source>
</evidence>
<dbReference type="AlphaFoldDB" id="A0A1M6DWT8"/>
<feature type="coiled-coil region" evidence="1">
    <location>
        <begin position="343"/>
        <end position="437"/>
    </location>
</feature>
<evidence type="ECO:0000313" key="2">
    <source>
        <dbReference type="EMBL" id="SHI77589.1"/>
    </source>
</evidence>
<organism evidence="2 3">
    <name type="scientific">Mesonia phycicola</name>
    <dbReference type="NCBI Taxonomy" id="579105"/>
    <lineage>
        <taxon>Bacteria</taxon>
        <taxon>Pseudomonadati</taxon>
        <taxon>Bacteroidota</taxon>
        <taxon>Flavobacteriia</taxon>
        <taxon>Flavobacteriales</taxon>
        <taxon>Flavobacteriaceae</taxon>
        <taxon>Mesonia</taxon>
    </lineage>
</organism>
<evidence type="ECO:0000313" key="3">
    <source>
        <dbReference type="Proteomes" id="UP000184225"/>
    </source>
</evidence>
<protein>
    <recommendedName>
        <fullName evidence="4">Competence protein CoiA-like family protein</fullName>
    </recommendedName>
</protein>
<accession>A0A1M6DWT8</accession>
<gene>
    <name evidence="2" type="ORF">SAMN04488096_104208</name>
</gene>
<dbReference type="EMBL" id="FQYY01000004">
    <property type="protein sequence ID" value="SHI77589.1"/>
    <property type="molecule type" value="Genomic_DNA"/>
</dbReference>
<keyword evidence="1" id="KW-0175">Coiled coil</keyword>
<proteinExistence type="predicted"/>
<reference evidence="2 3" key="1">
    <citation type="submission" date="2016-11" db="EMBL/GenBank/DDBJ databases">
        <authorList>
            <person name="Jaros S."/>
            <person name="Januszkiewicz K."/>
            <person name="Wedrychowicz H."/>
        </authorList>
    </citation>
    <scope>NUCLEOTIDE SEQUENCE [LARGE SCALE GENOMIC DNA]</scope>
    <source>
        <strain evidence="2 3">DSM 21425</strain>
    </source>
</reference>
<feature type="coiled-coil region" evidence="1">
    <location>
        <begin position="483"/>
        <end position="518"/>
    </location>
</feature>
<name>A0A1M6DWT8_9FLAO</name>
<dbReference type="Proteomes" id="UP000184225">
    <property type="component" value="Unassembled WGS sequence"/>
</dbReference>
<keyword evidence="3" id="KW-1185">Reference proteome</keyword>
<dbReference type="RefSeq" id="WP_143159157.1">
    <property type="nucleotide sequence ID" value="NZ_FQYY01000004.1"/>
</dbReference>
<dbReference type="OrthoDB" id="1490774at2"/>
<dbReference type="STRING" id="579105.SAMN04488096_104208"/>